<keyword evidence="1" id="KW-0547">Nucleotide-binding</keyword>
<dbReference type="Proteomes" id="UP000219050">
    <property type="component" value="Chromosome"/>
</dbReference>
<dbReference type="Pfam" id="PF13614">
    <property type="entry name" value="AAA_31"/>
    <property type="match status" value="1"/>
</dbReference>
<dbReference type="GO" id="GO:0005524">
    <property type="term" value="F:ATP binding"/>
    <property type="evidence" value="ECO:0007669"/>
    <property type="project" value="UniProtKB-KW"/>
</dbReference>
<keyword evidence="5" id="KW-1185">Reference proteome</keyword>
<gene>
    <name evidence="4" type="ORF">CBW24_05385</name>
</gene>
<dbReference type="PANTHER" id="PTHR43384">
    <property type="entry name" value="SEPTUM SITE-DETERMINING PROTEIN MIND HOMOLOG, CHLOROPLASTIC-RELATED"/>
    <property type="match status" value="1"/>
</dbReference>
<evidence type="ECO:0000313" key="4">
    <source>
        <dbReference type="EMBL" id="ATI41488.1"/>
    </source>
</evidence>
<dbReference type="PANTHER" id="PTHR43384:SF6">
    <property type="entry name" value="SEPTUM SITE-DETERMINING PROTEIN MIND HOMOLOG, CHLOROPLASTIC"/>
    <property type="match status" value="1"/>
</dbReference>
<dbReference type="InterPro" id="IPR050625">
    <property type="entry name" value="ParA/MinD_ATPase"/>
</dbReference>
<dbReference type="SUPFAM" id="SSF52540">
    <property type="entry name" value="P-loop containing nucleoside triphosphate hydrolases"/>
    <property type="match status" value="1"/>
</dbReference>
<evidence type="ECO:0000313" key="5">
    <source>
        <dbReference type="Proteomes" id="UP000219050"/>
    </source>
</evidence>
<dbReference type="InterPro" id="IPR025669">
    <property type="entry name" value="AAA_dom"/>
</dbReference>
<dbReference type="InterPro" id="IPR027417">
    <property type="entry name" value="P-loop_NTPase"/>
</dbReference>
<dbReference type="GO" id="GO:0005829">
    <property type="term" value="C:cytosol"/>
    <property type="evidence" value="ECO:0007669"/>
    <property type="project" value="TreeGrafter"/>
</dbReference>
<accession>A0A291LY97</accession>
<dbReference type="KEGG" id="cmag:CBW24_05385"/>
<dbReference type="AlphaFoldDB" id="A0A291LY97"/>
<keyword evidence="2" id="KW-0067">ATP-binding</keyword>
<organism evidence="4 5">
    <name type="scientific">Pacificitalea manganoxidans</name>
    <dbReference type="NCBI Taxonomy" id="1411902"/>
    <lineage>
        <taxon>Bacteria</taxon>
        <taxon>Pseudomonadati</taxon>
        <taxon>Pseudomonadota</taxon>
        <taxon>Alphaproteobacteria</taxon>
        <taxon>Rhodobacterales</taxon>
        <taxon>Paracoccaceae</taxon>
        <taxon>Pacificitalea</taxon>
    </lineage>
</organism>
<dbReference type="EMBL" id="CP021404">
    <property type="protein sequence ID" value="ATI41488.1"/>
    <property type="molecule type" value="Genomic_DNA"/>
</dbReference>
<evidence type="ECO:0000259" key="3">
    <source>
        <dbReference type="Pfam" id="PF13614"/>
    </source>
</evidence>
<dbReference type="GO" id="GO:0016887">
    <property type="term" value="F:ATP hydrolysis activity"/>
    <property type="evidence" value="ECO:0007669"/>
    <property type="project" value="TreeGrafter"/>
</dbReference>
<dbReference type="Gene3D" id="3.40.50.2300">
    <property type="match status" value="1"/>
</dbReference>
<dbReference type="GO" id="GO:0051782">
    <property type="term" value="P:negative regulation of cell division"/>
    <property type="evidence" value="ECO:0007669"/>
    <property type="project" value="TreeGrafter"/>
</dbReference>
<dbReference type="RefSeq" id="WP_088662127.1">
    <property type="nucleotide sequence ID" value="NZ_CP021404.1"/>
</dbReference>
<evidence type="ECO:0000256" key="1">
    <source>
        <dbReference type="ARBA" id="ARBA00022741"/>
    </source>
</evidence>
<reference evidence="4 5" key="1">
    <citation type="submission" date="2017-05" db="EMBL/GenBank/DDBJ databases">
        <title>Comparative genomic and metabolic analysis of manganese-oxidizing mechanisms in Celeribater manganoxidans DY25T: its adaption to the environment of polymetallic nodule.</title>
        <authorList>
            <person name="Wang X."/>
        </authorList>
    </citation>
    <scope>NUCLEOTIDE SEQUENCE [LARGE SCALE GENOMIC DNA]</scope>
    <source>
        <strain evidence="4 5">DY25</strain>
    </source>
</reference>
<evidence type="ECO:0000256" key="2">
    <source>
        <dbReference type="ARBA" id="ARBA00022840"/>
    </source>
</evidence>
<name>A0A291LY97_9RHOB</name>
<dbReference type="Gene3D" id="3.40.50.300">
    <property type="entry name" value="P-loop containing nucleotide triphosphate hydrolases"/>
    <property type="match status" value="1"/>
</dbReference>
<proteinExistence type="predicted"/>
<dbReference type="OrthoDB" id="8281972at2"/>
<dbReference type="GO" id="GO:0009898">
    <property type="term" value="C:cytoplasmic side of plasma membrane"/>
    <property type="evidence" value="ECO:0007669"/>
    <property type="project" value="TreeGrafter"/>
</dbReference>
<protein>
    <submittedName>
        <fullName evidence="4">Pilus assembly protein CpaE</fullName>
    </submittedName>
</protein>
<feature type="domain" description="AAA" evidence="3">
    <location>
        <begin position="169"/>
        <end position="328"/>
    </location>
</feature>
<sequence>MMSSAALEPNPAPLIACTISRDVQNFDLLIEDMEQKLGENWGDLSFDDALIFLQQPDARDLKFVAIAMNGDDEDALPDLLAIVQAAKAINLKVIVIAEEVSPIILHQLLRGGADDFVPYPLPENALHEAVERLEKKAEAAPELVYDNVTVSTLTATNDRDGVILPVHGLAGGVGASNFAVNLAWELSDGGKKKGADAPRVCLIDLDLQFGSVATYLDLPRREAVYEILSDTAGMDNDAFMQALLTFHDRLHVFTAPSEILPLDIVDSADITAILDKARANFDYVVVDMPSTLVSWTETVLQASHIYFAMLELDMRSAQNVVRMVRALKAEDLPHEKLRFVLNRAPRFTDLSGKARVKRLSESLDIKVELLLPDGAKQVTQACDHGLPLAETAAKNPLRKEIQKVAKSLHDLVMKEATG</sequence>